<evidence type="ECO:0000313" key="5">
    <source>
        <dbReference type="Proteomes" id="UP001652582"/>
    </source>
</evidence>
<keyword evidence="5" id="KW-1185">Reference proteome</keyword>
<dbReference type="Gene3D" id="3.20.20.80">
    <property type="entry name" value="Glycosidases"/>
    <property type="match status" value="1"/>
</dbReference>
<evidence type="ECO:0000256" key="1">
    <source>
        <dbReference type="ARBA" id="ARBA00010838"/>
    </source>
</evidence>
<evidence type="ECO:0000256" key="4">
    <source>
        <dbReference type="RuleBase" id="RU003690"/>
    </source>
</evidence>
<dbReference type="GO" id="GO:0004336">
    <property type="term" value="F:galactosylceramidase activity"/>
    <property type="evidence" value="ECO:0007669"/>
    <property type="project" value="UniProtKB-EC"/>
</dbReference>
<protein>
    <submittedName>
        <fullName evidence="6">Myrosinase 1-like</fullName>
    </submittedName>
</protein>
<dbReference type="SUPFAM" id="SSF51445">
    <property type="entry name" value="(Trans)glycosidases"/>
    <property type="match status" value="1"/>
</dbReference>
<dbReference type="PANTHER" id="PTHR10353">
    <property type="entry name" value="GLYCOSYL HYDROLASE"/>
    <property type="match status" value="1"/>
</dbReference>
<dbReference type="Proteomes" id="UP001652582">
    <property type="component" value="Chromosome 24"/>
</dbReference>
<organism evidence="5 6">
    <name type="scientific">Bicyclus anynana</name>
    <name type="common">Squinting bush brown butterfly</name>
    <dbReference type="NCBI Taxonomy" id="110368"/>
    <lineage>
        <taxon>Eukaryota</taxon>
        <taxon>Metazoa</taxon>
        <taxon>Ecdysozoa</taxon>
        <taxon>Arthropoda</taxon>
        <taxon>Hexapoda</taxon>
        <taxon>Insecta</taxon>
        <taxon>Pterygota</taxon>
        <taxon>Neoptera</taxon>
        <taxon>Endopterygota</taxon>
        <taxon>Lepidoptera</taxon>
        <taxon>Glossata</taxon>
        <taxon>Ditrysia</taxon>
        <taxon>Papilionoidea</taxon>
        <taxon>Nymphalidae</taxon>
        <taxon>Satyrinae</taxon>
        <taxon>Satyrini</taxon>
        <taxon>Mycalesina</taxon>
        <taxon>Bicyclus</taxon>
    </lineage>
</organism>
<dbReference type="AlphaFoldDB" id="A0A6J1MJ62"/>
<name>A0A6J1MJ62_BICAN</name>
<accession>A0A6J1MJ62</accession>
<gene>
    <name evidence="6" type="primary">LOC112043982</name>
</gene>
<evidence type="ECO:0000256" key="3">
    <source>
        <dbReference type="ARBA" id="ARBA00023295"/>
    </source>
</evidence>
<comment type="similarity">
    <text evidence="1 4">Belongs to the glycosyl hydrolase 1 family.</text>
</comment>
<dbReference type="RefSeq" id="XP_023935450.2">
    <property type="nucleotide sequence ID" value="XM_024079682.2"/>
</dbReference>
<keyword evidence="3" id="KW-0326">Glycosidase</keyword>
<sequence length="451" mass="52071">MTHTIPDVIKDGRNGDDAADTYTYYKRDVEMMRELGLDAYRFSLSWSRILPNGLANKVSDAGVAFYNNYINEMLKYNITPLVTLYHWDLPQQMQDLGGFQNPLFPRMFENYAKVAFKHFGDRVKHWITFNEPREICYEGYGHVTKAPRLNATGVGTYYCAKHLLLAHARAYHAYNDQFRATQGGVCGITISVNWFKPLTDSEEDALAAELKRQAEWGLYAEPIFSEEGGFPKELSEIVDRKSEEEGYFASRLPQFTDEEREYVRGSSDFFGVNHYTAYMISANDYKGDYVVPSLYADIDVGTWVPPTWLQSASSWLRLAPNSIHDALSHLNKKYNGPIFYITENGWSQHPDDGFDDDSRITYYRAALDSVLNCLHDGIDLRGYMAWSLMDNFEWMEGYTERFGLYEVDFASPEKTRTPRKSAFVYKHIISTRTIDPDYEPDTKTMWIDEGK</sequence>
<dbReference type="GeneID" id="112043982"/>
<keyword evidence="2" id="KW-0378">Hydrolase</keyword>
<proteinExistence type="inferred from homology"/>
<evidence type="ECO:0000313" key="6">
    <source>
        <dbReference type="RefSeq" id="XP_023935450.2"/>
    </source>
</evidence>
<dbReference type="InterPro" id="IPR001360">
    <property type="entry name" value="Glyco_hydro_1"/>
</dbReference>
<dbReference type="GO" id="GO:0016052">
    <property type="term" value="P:carbohydrate catabolic process"/>
    <property type="evidence" value="ECO:0007669"/>
    <property type="project" value="UniProtKB-ARBA"/>
</dbReference>
<reference evidence="6" key="1">
    <citation type="submission" date="2025-08" db="UniProtKB">
        <authorList>
            <consortium name="RefSeq"/>
        </authorList>
    </citation>
    <scope>IDENTIFICATION</scope>
</reference>
<dbReference type="PRINTS" id="PR00131">
    <property type="entry name" value="GLHYDRLASE1"/>
</dbReference>
<dbReference type="GO" id="GO:0008422">
    <property type="term" value="F:beta-glucosidase activity"/>
    <property type="evidence" value="ECO:0007669"/>
    <property type="project" value="UniProtKB-EC"/>
</dbReference>
<dbReference type="OrthoDB" id="65569at2759"/>
<evidence type="ECO:0000256" key="2">
    <source>
        <dbReference type="ARBA" id="ARBA00022801"/>
    </source>
</evidence>
<dbReference type="InterPro" id="IPR017853">
    <property type="entry name" value="GH"/>
</dbReference>
<dbReference type="Pfam" id="PF00232">
    <property type="entry name" value="Glyco_hydro_1"/>
    <property type="match status" value="1"/>
</dbReference>
<dbReference type="KEGG" id="bany:112043982"/>
<dbReference type="PANTHER" id="PTHR10353:SF36">
    <property type="entry name" value="LP05116P"/>
    <property type="match status" value="1"/>
</dbReference>